<feature type="compositionally biased region" description="Basic residues" evidence="1">
    <location>
        <begin position="33"/>
        <end position="46"/>
    </location>
</feature>
<dbReference type="GeneID" id="16069738"/>
<dbReference type="EMBL" id="GL832984">
    <property type="protein sequence ID" value="EGD79109.1"/>
    <property type="molecule type" value="Genomic_DNA"/>
</dbReference>
<dbReference type="InParanoid" id="F2UNA4"/>
<keyword evidence="4" id="KW-1185">Reference proteome</keyword>
<accession>F2UNA4</accession>
<keyword evidence="2" id="KW-1133">Transmembrane helix</keyword>
<evidence type="ECO:0000256" key="1">
    <source>
        <dbReference type="SAM" id="MobiDB-lite"/>
    </source>
</evidence>
<protein>
    <submittedName>
        <fullName evidence="3">Uncharacterized protein</fullName>
    </submittedName>
</protein>
<sequence>MPQEEGGDAATTPTPQPRSQRASKSWASQARAARLRRTAHLKHGRQQKGSAKWMLPGQVSSDDPNAETEKAKEVKKAAAASRSAGGRDEDDVPIDDLRPQKATPSLLWQSLLGTFKYMFYGAFLLFSVVFLLTNVPLQLDETLRGMLMPETLPPPGSSHPGPWCPAAATKEFSPRRNMFSRTAKAEFSYKVHGSDSKHVSLFIADAYCSEASLYPLVREAAKASTAYAFNASLIASIIPVSHAAFKRRLFGFIHHVLDKEHNNGSHNHRSYQLAIVAHGFTTGHILKLMHEDLEFRSLLRAGHVVLLSPLLYPFGPVGTGIMHQLQASLVSLRSAAAVNASAVAIQPDLVSISPRLAGVAKAVDGFLMKRDVALWLYGSEKNDYTKLKRTDFEMFYPLDVLSPDEHLASLKHGIPCSALIPQEETYTTNLQHHLRATTTALVPTAVAGSHWSLAHNDDAIKHIRAVLRNL</sequence>
<evidence type="ECO:0000256" key="2">
    <source>
        <dbReference type="SAM" id="Phobius"/>
    </source>
</evidence>
<name>F2UNA4_SALR5</name>
<feature type="region of interest" description="Disordered" evidence="1">
    <location>
        <begin position="1"/>
        <end position="97"/>
    </location>
</feature>
<dbReference type="Proteomes" id="UP000007799">
    <property type="component" value="Unassembled WGS sequence"/>
</dbReference>
<gene>
    <name evidence="3" type="ORF">PTSG_09836</name>
</gene>
<reference evidence="3" key="1">
    <citation type="submission" date="2009-08" db="EMBL/GenBank/DDBJ databases">
        <title>Annotation of Salpingoeca rosetta.</title>
        <authorList>
            <consortium name="The Broad Institute Genome Sequencing Platform"/>
            <person name="Russ C."/>
            <person name="Cuomo C."/>
            <person name="Burger G."/>
            <person name="Gray M.W."/>
            <person name="Holland P.W.H."/>
            <person name="King N."/>
            <person name="Lang F.B.F."/>
            <person name="Roger A.J."/>
            <person name="Ruiz-Trillo I."/>
            <person name="Young S.K."/>
            <person name="Zeng Q."/>
            <person name="Gargeya S."/>
            <person name="Alvarado L."/>
            <person name="Berlin A."/>
            <person name="Chapman S.B."/>
            <person name="Chen Z."/>
            <person name="Freedman E."/>
            <person name="Gellesch M."/>
            <person name="Goldberg J."/>
            <person name="Griggs A."/>
            <person name="Gujja S."/>
            <person name="Heilman E."/>
            <person name="Heiman D."/>
            <person name="Howarth C."/>
            <person name="Mehta T."/>
            <person name="Neiman D."/>
            <person name="Pearson M."/>
            <person name="Roberts A."/>
            <person name="Saif S."/>
            <person name="Shea T."/>
            <person name="Shenoy N."/>
            <person name="Sisk P."/>
            <person name="Stolte C."/>
            <person name="Sykes S."/>
            <person name="White J."/>
            <person name="Yandava C."/>
            <person name="Haas B."/>
            <person name="Nusbaum C."/>
            <person name="Birren B."/>
        </authorList>
    </citation>
    <scope>NUCLEOTIDE SEQUENCE [LARGE SCALE GENOMIC DNA]</scope>
    <source>
        <strain evidence="3">ATCC 50818</strain>
    </source>
</reference>
<keyword evidence="2" id="KW-0472">Membrane</keyword>
<keyword evidence="2" id="KW-0812">Transmembrane</keyword>
<evidence type="ECO:0000313" key="3">
    <source>
        <dbReference type="EMBL" id="EGD79109.1"/>
    </source>
</evidence>
<organism evidence="4">
    <name type="scientific">Salpingoeca rosetta (strain ATCC 50818 / BSB-021)</name>
    <dbReference type="NCBI Taxonomy" id="946362"/>
    <lineage>
        <taxon>Eukaryota</taxon>
        <taxon>Choanoflagellata</taxon>
        <taxon>Craspedida</taxon>
        <taxon>Salpingoecidae</taxon>
        <taxon>Salpingoeca</taxon>
    </lineage>
</organism>
<feature type="compositionally biased region" description="Basic and acidic residues" evidence="1">
    <location>
        <begin position="67"/>
        <end position="76"/>
    </location>
</feature>
<proteinExistence type="predicted"/>
<feature type="transmembrane region" description="Helical" evidence="2">
    <location>
        <begin position="117"/>
        <end position="137"/>
    </location>
</feature>
<feature type="compositionally biased region" description="Polar residues" evidence="1">
    <location>
        <begin position="11"/>
        <end position="28"/>
    </location>
</feature>
<dbReference type="RefSeq" id="XP_004989194.1">
    <property type="nucleotide sequence ID" value="XM_004989137.1"/>
</dbReference>
<dbReference type="AlphaFoldDB" id="F2UNA4"/>
<dbReference type="KEGG" id="sre:PTSG_09836"/>
<evidence type="ECO:0000313" key="4">
    <source>
        <dbReference type="Proteomes" id="UP000007799"/>
    </source>
</evidence>